<feature type="region of interest" description="Disordered" evidence="13">
    <location>
        <begin position="697"/>
        <end position="723"/>
    </location>
</feature>
<feature type="compositionally biased region" description="Basic residues" evidence="13">
    <location>
        <begin position="38"/>
        <end position="50"/>
    </location>
</feature>
<dbReference type="WBParaSite" id="sdigi.contig491.g8640.t1">
    <property type="protein sequence ID" value="sdigi.contig491.g8640.t1"/>
    <property type="gene ID" value="sdigi.contig491.g8640"/>
</dbReference>
<comment type="catalytic activity">
    <reaction evidence="11">
        <text>L-threonyl-[protein] + ATP = O-phospho-L-threonyl-[protein] + ADP + H(+)</text>
        <dbReference type="Rhea" id="RHEA:46608"/>
        <dbReference type="Rhea" id="RHEA-COMP:11060"/>
        <dbReference type="Rhea" id="RHEA-COMP:11605"/>
        <dbReference type="ChEBI" id="CHEBI:15378"/>
        <dbReference type="ChEBI" id="CHEBI:30013"/>
        <dbReference type="ChEBI" id="CHEBI:30616"/>
        <dbReference type="ChEBI" id="CHEBI:61977"/>
        <dbReference type="ChEBI" id="CHEBI:456216"/>
        <dbReference type="EC" id="2.7.11.1"/>
    </reaction>
    <physiologicalReaction direction="left-to-right" evidence="11">
        <dbReference type="Rhea" id="RHEA:46609"/>
    </physiologicalReaction>
</comment>
<feature type="compositionally biased region" description="Basic residues" evidence="13">
    <location>
        <begin position="61"/>
        <end position="83"/>
    </location>
</feature>
<sequence length="1149" mass="134228">MAEVVDAENTSADVDTSGDANDVAKSIVCEDDSSIEKRKVRKKRKHKHKHNDSSHDEDYKKHHHKKKKEKKVRKHKKSKKKKKADGDKEFSDIELDELEKRKKLLEEKLQKENERKGKDDPDVQTGKISEPDSDSSSFFSRREGRHDESRQISSKSEVLSRNGVEKNDGVAPNEKLGKKVSSKNGSEKVDDDEAAVSDDLARKLSPSPETGRKRTHSREHVRLSEQYELAKKRRKEIEQFLKNDGQNKEDKVETDKGVEEKINSKKSEKKELQESKKDDKKRDLEGVRRKPVENSEIAKKVDVDDEHQVSTDRKNDRERRKESDSSTKKRSEGDRSTDIRRRSHSTDKRRGYNERTEERRSDSRERRGRRSASKSNDRRRSRSRSGRMGRERERNRERRSDRRSRSAGRRALRSRSRSKERMRRDGSRSRDRSGRERSRIRERDHYHRSRSGDRFRRSKSRDRSRRSRSRDRSRPELKRRKDSSREREKHERARSRDRHSGKSRNESRRDSGGKSQSRRDDVSKSENKIQREQKKDYHHREDSVSSIEWEDPDEKEEKKIQELRKRRQQIIRNIEKQNDEKERSRANTDSDEVILDEDNREKTDFNPENIKHEMSFEKSGDDETSSQSAEEQLLREAEQELQKKHDSDVSCSSSPISPAGEDTPADFYGDLKEKMVHIKGQEESAVDRALRKAVEEEAEELRRQRGEDPKQEGEDKATGDATTSTTFDMFATDAELPPEVLNKAAIIVSGQEPANASLKDNWDDTDGIRIGEMLDSRYRVYGYTGAGVFGNVVRATDAARSNTHVAVKIIRNNEVIHYPPLPLPLLPPQPPYTYIAMNPLIWYIHLKYPLANLFDSFRSSYPPWLFQRRRTGMKELDILKKLNEADRDDRYHCLQLYRHFYHHQHLCLVFESLSMNLRELLKKYGNSVGLHMKAVRSYTQQLLMALRLLKKCNILHADIKPDNILVNDTKMTLKLCDFGSGCHVADAEVAPYLVSRFYRAPEIMLGLPYDFGIDLWSVAVTLYEVYTGKIMFAGKSNNQMLKFMMDLKGKFPNKMVRKAQFKDQHFDQNCNFLYHEIDKVTQRDKITTMSVVKITRNLESELLGDQELDKEGMRKLEQFRSLLDAMVTLDNSKRITCGEALKHPFVVEK</sequence>
<dbReference type="AlphaFoldDB" id="A0A915PZD9"/>
<feature type="compositionally biased region" description="Basic residues" evidence="13">
    <location>
        <begin position="405"/>
        <end position="416"/>
    </location>
</feature>
<dbReference type="PROSITE" id="PS00108">
    <property type="entry name" value="PROTEIN_KINASE_ST"/>
    <property type="match status" value="1"/>
</dbReference>
<dbReference type="PROSITE" id="PS50011">
    <property type="entry name" value="PROTEIN_KINASE_DOM"/>
    <property type="match status" value="1"/>
</dbReference>
<evidence type="ECO:0000256" key="3">
    <source>
        <dbReference type="ARBA" id="ARBA00022679"/>
    </source>
</evidence>
<evidence type="ECO:0000256" key="11">
    <source>
        <dbReference type="ARBA" id="ARBA00048659"/>
    </source>
</evidence>
<dbReference type="SMART" id="SM00220">
    <property type="entry name" value="S_TKc"/>
    <property type="match status" value="1"/>
</dbReference>
<dbReference type="Proteomes" id="UP000887581">
    <property type="component" value="Unplaced"/>
</dbReference>
<keyword evidence="15" id="KW-1185">Reference proteome</keyword>
<dbReference type="CDD" id="cd14135">
    <property type="entry name" value="STKc_PRP4"/>
    <property type="match status" value="1"/>
</dbReference>
<dbReference type="InterPro" id="IPR000719">
    <property type="entry name" value="Prot_kinase_dom"/>
</dbReference>
<evidence type="ECO:0000256" key="1">
    <source>
        <dbReference type="ARBA" id="ARBA00012513"/>
    </source>
</evidence>
<dbReference type="FunFam" id="1.10.510.10:FF:000078">
    <property type="entry name" value="Serine/threonine-protein kinase PRP4 homolog"/>
    <property type="match status" value="1"/>
</dbReference>
<proteinExistence type="inferred from homology"/>
<evidence type="ECO:0000256" key="10">
    <source>
        <dbReference type="ARBA" id="ARBA00046964"/>
    </source>
</evidence>
<evidence type="ECO:0000256" key="12">
    <source>
        <dbReference type="ARBA" id="ARBA00048977"/>
    </source>
</evidence>
<reference evidence="16" key="1">
    <citation type="submission" date="2022-11" db="UniProtKB">
        <authorList>
            <consortium name="WormBaseParasite"/>
        </authorList>
    </citation>
    <scope>IDENTIFICATION</scope>
</reference>
<evidence type="ECO:0000256" key="13">
    <source>
        <dbReference type="SAM" id="MobiDB-lite"/>
    </source>
</evidence>
<organism evidence="15 16">
    <name type="scientific">Setaria digitata</name>
    <dbReference type="NCBI Taxonomy" id="48799"/>
    <lineage>
        <taxon>Eukaryota</taxon>
        <taxon>Metazoa</taxon>
        <taxon>Ecdysozoa</taxon>
        <taxon>Nematoda</taxon>
        <taxon>Chromadorea</taxon>
        <taxon>Rhabditida</taxon>
        <taxon>Spirurina</taxon>
        <taxon>Spiruromorpha</taxon>
        <taxon>Filarioidea</taxon>
        <taxon>Setariidae</taxon>
        <taxon>Setaria</taxon>
    </lineage>
</organism>
<dbReference type="GO" id="GO:0004674">
    <property type="term" value="F:protein serine/threonine kinase activity"/>
    <property type="evidence" value="ECO:0007669"/>
    <property type="project" value="UniProtKB-KW"/>
</dbReference>
<accession>A0A915PZD9</accession>
<evidence type="ECO:0000313" key="15">
    <source>
        <dbReference type="Proteomes" id="UP000887581"/>
    </source>
</evidence>
<dbReference type="GO" id="GO:0005524">
    <property type="term" value="F:ATP binding"/>
    <property type="evidence" value="ECO:0007669"/>
    <property type="project" value="UniProtKB-KW"/>
</dbReference>
<evidence type="ECO:0000256" key="5">
    <source>
        <dbReference type="ARBA" id="ARBA00022777"/>
    </source>
</evidence>
<dbReference type="SUPFAM" id="SSF56112">
    <property type="entry name" value="Protein kinase-like (PK-like)"/>
    <property type="match status" value="1"/>
</dbReference>
<feature type="region of interest" description="Disordered" evidence="13">
    <location>
        <begin position="1"/>
        <end position="96"/>
    </location>
</feature>
<feature type="compositionally biased region" description="Basic and acidic residues" evidence="13">
    <location>
        <begin position="417"/>
        <end position="455"/>
    </location>
</feature>
<feature type="compositionally biased region" description="Basic and acidic residues" evidence="13">
    <location>
        <begin position="218"/>
        <end position="365"/>
    </location>
</feature>
<feature type="compositionally biased region" description="Basic and acidic residues" evidence="13">
    <location>
        <begin position="388"/>
        <end position="404"/>
    </location>
</feature>
<dbReference type="PANTHER" id="PTHR24058:SF103">
    <property type="entry name" value="SERINE_THREONINE-PROTEIN KINASE PRP4 HOMOLOG"/>
    <property type="match status" value="1"/>
</dbReference>
<comment type="similarity">
    <text evidence="7">Belongs to the protein kinase superfamily. CMGC Ser/Thr protein kinase family.</text>
</comment>
<dbReference type="PANTHER" id="PTHR24058">
    <property type="entry name" value="DUAL SPECIFICITY PROTEIN KINASE"/>
    <property type="match status" value="1"/>
</dbReference>
<feature type="compositionally biased region" description="Basic and acidic residues" evidence="13">
    <location>
        <begin position="498"/>
        <end position="543"/>
    </location>
</feature>
<dbReference type="Gene3D" id="1.10.510.10">
    <property type="entry name" value="Transferase(Phosphotransferase) domain 1"/>
    <property type="match status" value="1"/>
</dbReference>
<feature type="compositionally biased region" description="Basic and acidic residues" evidence="13">
    <location>
        <begin position="573"/>
        <end position="588"/>
    </location>
</feature>
<dbReference type="InterPro" id="IPR011009">
    <property type="entry name" value="Kinase-like_dom_sf"/>
</dbReference>
<protein>
    <recommendedName>
        <fullName evidence="8">Serine/threonine-protein kinase PRP4 homolog</fullName>
        <ecNumber evidence="1">2.7.11.1</ecNumber>
    </recommendedName>
    <alternativeName>
        <fullName evidence="9">PRP4 pre-mRNA-processing factor 4 homolog</fullName>
    </alternativeName>
</protein>
<keyword evidence="2" id="KW-0723">Serine/threonine-protein kinase</keyword>
<dbReference type="InterPro" id="IPR050494">
    <property type="entry name" value="Ser_Thr_dual-spec_kinase"/>
</dbReference>
<evidence type="ECO:0000259" key="14">
    <source>
        <dbReference type="PROSITE" id="PS50011"/>
    </source>
</evidence>
<evidence type="ECO:0000256" key="8">
    <source>
        <dbReference type="ARBA" id="ARBA00023637"/>
    </source>
</evidence>
<comment type="subunit">
    <text evidence="10">Interacts with CLK1 C-terminus. Associates with the U5 snRNP and NCOR1 deacetylase complexes. Identified in the spliceosome C complex.</text>
</comment>
<name>A0A915PZD9_9BILA</name>
<evidence type="ECO:0000256" key="6">
    <source>
        <dbReference type="ARBA" id="ARBA00022840"/>
    </source>
</evidence>
<feature type="compositionally biased region" description="Basic and acidic residues" evidence="13">
    <location>
        <begin position="51"/>
        <end position="60"/>
    </location>
</feature>
<evidence type="ECO:0000256" key="4">
    <source>
        <dbReference type="ARBA" id="ARBA00022741"/>
    </source>
</evidence>
<dbReference type="GO" id="GO:0045292">
    <property type="term" value="P:mRNA cis splicing, via spliceosome"/>
    <property type="evidence" value="ECO:0007669"/>
    <property type="project" value="InterPro"/>
</dbReference>
<evidence type="ECO:0000256" key="9">
    <source>
        <dbReference type="ARBA" id="ARBA00031858"/>
    </source>
</evidence>
<feature type="compositionally biased region" description="Basic and acidic residues" evidence="13">
    <location>
        <begin position="697"/>
        <end position="718"/>
    </location>
</feature>
<evidence type="ECO:0000313" key="16">
    <source>
        <dbReference type="WBParaSite" id="sdigi.contig491.g8640.t1"/>
    </source>
</evidence>
<dbReference type="Gene3D" id="3.30.200.20">
    <property type="entry name" value="Phosphorylase Kinase, domain 1"/>
    <property type="match status" value="1"/>
</dbReference>
<feature type="region of interest" description="Disordered" evidence="13">
    <location>
        <begin position="108"/>
        <end position="668"/>
    </location>
</feature>
<dbReference type="InterPro" id="IPR044092">
    <property type="entry name" value="STKc_PRP4"/>
</dbReference>
<evidence type="ECO:0000256" key="7">
    <source>
        <dbReference type="ARBA" id="ARBA00023596"/>
    </source>
</evidence>
<feature type="compositionally biased region" description="Basic and acidic residues" evidence="13">
    <location>
        <begin position="632"/>
        <end position="648"/>
    </location>
</feature>
<feature type="compositionally biased region" description="Basic residues" evidence="13">
    <location>
        <begin position="366"/>
        <end position="387"/>
    </location>
</feature>
<keyword evidence="3" id="KW-0808">Transferase</keyword>
<feature type="compositionally biased region" description="Basic and acidic residues" evidence="13">
    <location>
        <begin position="597"/>
        <end position="621"/>
    </location>
</feature>
<feature type="compositionally biased region" description="Low complexity" evidence="13">
    <location>
        <begin position="649"/>
        <end position="658"/>
    </location>
</feature>
<keyword evidence="5" id="KW-0418">Kinase</keyword>
<feature type="compositionally biased region" description="Basic and acidic residues" evidence="13">
    <location>
        <begin position="108"/>
        <end position="121"/>
    </location>
</feature>
<evidence type="ECO:0000256" key="2">
    <source>
        <dbReference type="ARBA" id="ARBA00022527"/>
    </source>
</evidence>
<feature type="compositionally biased region" description="Basic residues" evidence="13">
    <location>
        <begin position="456"/>
        <end position="469"/>
    </location>
</feature>
<dbReference type="InterPro" id="IPR008271">
    <property type="entry name" value="Ser/Thr_kinase_AS"/>
</dbReference>
<keyword evidence="4" id="KW-0547">Nucleotide-binding</keyword>
<dbReference type="Pfam" id="PF00069">
    <property type="entry name" value="Pkinase"/>
    <property type="match status" value="1"/>
</dbReference>
<dbReference type="EC" id="2.7.11.1" evidence="1"/>
<feature type="domain" description="Protein kinase" evidence="14">
    <location>
        <begin position="778"/>
        <end position="1146"/>
    </location>
</feature>
<comment type="catalytic activity">
    <reaction evidence="12">
        <text>L-seryl-[protein] + ATP = O-phospho-L-seryl-[protein] + ADP + H(+)</text>
        <dbReference type="Rhea" id="RHEA:17989"/>
        <dbReference type="Rhea" id="RHEA-COMP:9863"/>
        <dbReference type="Rhea" id="RHEA-COMP:11604"/>
        <dbReference type="ChEBI" id="CHEBI:15378"/>
        <dbReference type="ChEBI" id="CHEBI:29999"/>
        <dbReference type="ChEBI" id="CHEBI:30616"/>
        <dbReference type="ChEBI" id="CHEBI:83421"/>
        <dbReference type="ChEBI" id="CHEBI:456216"/>
        <dbReference type="EC" id="2.7.11.1"/>
    </reaction>
    <physiologicalReaction direction="left-to-right" evidence="12">
        <dbReference type="Rhea" id="RHEA:17990"/>
    </physiologicalReaction>
</comment>
<feature type="compositionally biased region" description="Basic and acidic residues" evidence="13">
    <location>
        <begin position="140"/>
        <end position="150"/>
    </location>
</feature>
<keyword evidence="6" id="KW-0067">ATP-binding</keyword>